<sequence length="138" mass="15988">MRYGIPLISLGILIIFLGFISFPFHLTMTIYRNFTLPPWIHSASIKVNSGNFTIYVFNKSGNLVEINNASKGYSKNFNDTFIMYGLGNATVTLYNMKLFYTTAYKYISYDIIAVGVEIEIIQTIYNRHKNNRRFNIKK</sequence>
<keyword evidence="1" id="KW-1133">Transmembrane helix</keyword>
<feature type="transmembrane region" description="Helical" evidence="1">
    <location>
        <begin position="6"/>
        <end position="26"/>
    </location>
</feature>
<keyword evidence="1" id="KW-0472">Membrane</keyword>
<reference evidence="2 3" key="1">
    <citation type="submission" date="2018-05" db="EMBL/GenBank/DDBJ databases">
        <title>Complete Genome Sequences of Extremely Thermoacidophilic, Metal-Mobilizing Type-Strain Members of the Archaeal Family Sulfolobaceae: Acidianus brierleyi DSM-1651T, Acidianus sulfidivorans DSM-18786T, Metallosphaera hakonensis DSM-7519T, and Metallosphaera prunae DSM-10039T.</title>
        <authorList>
            <person name="Counts J.A."/>
            <person name="Kelly R.M."/>
        </authorList>
    </citation>
    <scope>NUCLEOTIDE SEQUENCE [LARGE SCALE GENOMIC DNA]</scope>
    <source>
        <strain evidence="2 3">JP7</strain>
    </source>
</reference>
<dbReference type="GeneID" id="36837067"/>
<keyword evidence="1" id="KW-0812">Transmembrane</keyword>
<evidence type="ECO:0000256" key="1">
    <source>
        <dbReference type="SAM" id="Phobius"/>
    </source>
</evidence>
<dbReference type="Proteomes" id="UP000248410">
    <property type="component" value="Chromosome"/>
</dbReference>
<name>A0A2U9IL71_9CREN</name>
<dbReference type="EMBL" id="CP029288">
    <property type="protein sequence ID" value="AWR96767.1"/>
    <property type="molecule type" value="Genomic_DNA"/>
</dbReference>
<feature type="transmembrane region" description="Helical" evidence="1">
    <location>
        <begin position="81"/>
        <end position="100"/>
    </location>
</feature>
<protein>
    <submittedName>
        <fullName evidence="2">Uncharacterized protein</fullName>
    </submittedName>
</protein>
<organism evidence="2 3">
    <name type="scientific">Acidianus sulfidivorans JP7</name>
    <dbReference type="NCBI Taxonomy" id="619593"/>
    <lineage>
        <taxon>Archaea</taxon>
        <taxon>Thermoproteota</taxon>
        <taxon>Thermoprotei</taxon>
        <taxon>Sulfolobales</taxon>
        <taxon>Sulfolobaceae</taxon>
        <taxon>Acidianus</taxon>
    </lineage>
</organism>
<dbReference type="KEGG" id="asul:DFR86_03820"/>
<dbReference type="RefSeq" id="WP_110379657.1">
    <property type="nucleotide sequence ID" value="NZ_CP029288.2"/>
</dbReference>
<gene>
    <name evidence="2" type="ORF">DFR86_03820</name>
</gene>
<dbReference type="OrthoDB" id="43758at2157"/>
<evidence type="ECO:0000313" key="3">
    <source>
        <dbReference type="Proteomes" id="UP000248410"/>
    </source>
</evidence>
<dbReference type="AlphaFoldDB" id="A0A2U9IL71"/>
<keyword evidence="3" id="KW-1185">Reference proteome</keyword>
<accession>A0A2U9IL71</accession>
<proteinExistence type="predicted"/>
<evidence type="ECO:0000313" key="2">
    <source>
        <dbReference type="EMBL" id="AWR96767.1"/>
    </source>
</evidence>